<gene>
    <name evidence="8" type="ORF">NK718_05765</name>
</gene>
<evidence type="ECO:0000313" key="8">
    <source>
        <dbReference type="EMBL" id="MCP8938016.1"/>
    </source>
</evidence>
<feature type="transmembrane region" description="Helical" evidence="5">
    <location>
        <begin position="25"/>
        <end position="48"/>
    </location>
</feature>
<dbReference type="Gene3D" id="3.40.50.2300">
    <property type="match status" value="1"/>
</dbReference>
<comment type="catalytic activity">
    <reaction evidence="1">
        <text>ATP + protein L-histidine = ADP + protein N-phospho-L-histidine.</text>
        <dbReference type="EC" id="2.7.13.3"/>
    </reaction>
</comment>
<evidence type="ECO:0000259" key="7">
    <source>
        <dbReference type="PROSITE" id="PS50110"/>
    </source>
</evidence>
<dbReference type="Pfam" id="PF00512">
    <property type="entry name" value="HisKA"/>
    <property type="match status" value="1"/>
</dbReference>
<feature type="transmembrane region" description="Helical" evidence="5">
    <location>
        <begin position="313"/>
        <end position="333"/>
    </location>
</feature>
<dbReference type="Pfam" id="PF02518">
    <property type="entry name" value="HATPase_c"/>
    <property type="match status" value="1"/>
</dbReference>
<keyword evidence="9" id="KW-1185">Reference proteome</keyword>
<dbReference type="Gene3D" id="3.30.450.20">
    <property type="entry name" value="PAS domain"/>
    <property type="match status" value="2"/>
</dbReference>
<dbReference type="CDD" id="cd00082">
    <property type="entry name" value="HisKA"/>
    <property type="match status" value="1"/>
</dbReference>
<dbReference type="PROSITE" id="PS50110">
    <property type="entry name" value="RESPONSE_REGULATORY"/>
    <property type="match status" value="1"/>
</dbReference>
<evidence type="ECO:0000259" key="6">
    <source>
        <dbReference type="PROSITE" id="PS50109"/>
    </source>
</evidence>
<proteinExistence type="predicted"/>
<evidence type="ECO:0000256" key="2">
    <source>
        <dbReference type="ARBA" id="ARBA00012438"/>
    </source>
</evidence>
<dbReference type="Gene3D" id="3.30.565.10">
    <property type="entry name" value="Histidine kinase-like ATPase, C-terminal domain"/>
    <property type="match status" value="1"/>
</dbReference>
<feature type="domain" description="Response regulatory" evidence="7">
    <location>
        <begin position="616"/>
        <end position="734"/>
    </location>
</feature>
<evidence type="ECO:0000256" key="1">
    <source>
        <dbReference type="ARBA" id="ARBA00000085"/>
    </source>
</evidence>
<evidence type="ECO:0000256" key="5">
    <source>
        <dbReference type="SAM" id="Phobius"/>
    </source>
</evidence>
<dbReference type="SMART" id="SM00388">
    <property type="entry name" value="HisKA"/>
    <property type="match status" value="1"/>
</dbReference>
<keyword evidence="3 4" id="KW-0597">Phosphoprotein</keyword>
<dbReference type="InterPro" id="IPR004358">
    <property type="entry name" value="Sig_transdc_His_kin-like_C"/>
</dbReference>
<keyword evidence="5" id="KW-1133">Transmembrane helix</keyword>
<dbReference type="Proteomes" id="UP001205890">
    <property type="component" value="Unassembled WGS sequence"/>
</dbReference>
<dbReference type="SUPFAM" id="SSF55874">
    <property type="entry name" value="ATPase domain of HSP90 chaperone/DNA topoisomerase II/histidine kinase"/>
    <property type="match status" value="1"/>
</dbReference>
<dbReference type="EMBL" id="JANCLU010000004">
    <property type="protein sequence ID" value="MCP8938016.1"/>
    <property type="molecule type" value="Genomic_DNA"/>
</dbReference>
<comment type="caution">
    <text evidence="8">The sequence shown here is derived from an EMBL/GenBank/DDBJ whole genome shotgun (WGS) entry which is preliminary data.</text>
</comment>
<evidence type="ECO:0000256" key="3">
    <source>
        <dbReference type="ARBA" id="ARBA00022553"/>
    </source>
</evidence>
<dbReference type="PANTHER" id="PTHR45339:SF5">
    <property type="entry name" value="HISTIDINE KINASE"/>
    <property type="match status" value="1"/>
</dbReference>
<dbReference type="CDD" id="cd12915">
    <property type="entry name" value="PDC2_DGC_like"/>
    <property type="match status" value="1"/>
</dbReference>
<dbReference type="CDD" id="cd17546">
    <property type="entry name" value="REC_hyHK_CKI1_RcsC-like"/>
    <property type="match status" value="1"/>
</dbReference>
<dbReference type="SUPFAM" id="SSF47384">
    <property type="entry name" value="Homodimeric domain of signal transducing histidine kinase"/>
    <property type="match status" value="1"/>
</dbReference>
<feature type="modified residue" description="4-aspartylphosphate" evidence="4">
    <location>
        <position position="666"/>
    </location>
</feature>
<evidence type="ECO:0000256" key="4">
    <source>
        <dbReference type="PROSITE-ProRule" id="PRU00169"/>
    </source>
</evidence>
<dbReference type="InterPro" id="IPR036890">
    <property type="entry name" value="HATPase_C_sf"/>
</dbReference>
<dbReference type="Pfam" id="PF00072">
    <property type="entry name" value="Response_reg"/>
    <property type="match status" value="1"/>
</dbReference>
<dbReference type="PROSITE" id="PS50109">
    <property type="entry name" value="HIS_KIN"/>
    <property type="match status" value="1"/>
</dbReference>
<feature type="domain" description="Histidine kinase" evidence="6">
    <location>
        <begin position="366"/>
        <end position="588"/>
    </location>
</feature>
<dbReference type="InterPro" id="IPR036097">
    <property type="entry name" value="HisK_dim/P_sf"/>
</dbReference>
<dbReference type="InterPro" id="IPR011006">
    <property type="entry name" value="CheY-like_superfamily"/>
</dbReference>
<dbReference type="CDD" id="cd12914">
    <property type="entry name" value="PDC1_DGC_like"/>
    <property type="match status" value="1"/>
</dbReference>
<name>A0ABT1LAL3_9HYPH</name>
<dbReference type="InterPro" id="IPR005467">
    <property type="entry name" value="His_kinase_dom"/>
</dbReference>
<dbReference type="InterPro" id="IPR003661">
    <property type="entry name" value="HisK_dim/P_dom"/>
</dbReference>
<sequence>MPSGQAEQTNAAPARPRHVGRYGSVSLILGGSGAAIAMLVVIAAAFLVSEARRDSVNQWRNTLVQFARVLAGHADQALRAADLVIVAARDDVSQMSGGDADQLKRMRSDRELANRLTEIAATSGNVGAIAVYDRDGRLLGASGSDVPPSELTEGADVRAALAAPYDSFFIGDAAVSKITGKWRVPLARPLFDQHGSVMGAISVTMRDQFFTDFYKNLDLAATVTLARQDGVVLAQYPQRENIVGKSLGPSTAFKRFRELGPGAWEVTEPRILADNEVSTRIVAAQGAATYPVMVFATTLDGVYLSRWQSMVEIIGIGAAAGCALVLGFTYVVVQLQSAQRQLAAELEAGMVAAEAASRAKSDFVAIMSHEVRNPLNVVFGMAELLRLSRLDPEQRRHVEAIQSTSKGLVALLSDVMSLSRLEVGRSEVKRVPVLLGRLVERTVEQGLILVKGRPIEVVGEVAPDLPESIVGDPERLQQVLLNLVGNAVKFTRSGRVTVRARLADSRPGAPPALRLEVQDTGPGVEPELRDRLFEPYVQGSGDATVRAAGFGLGLTISRSIVSLLGGEIGLAASGEPGALFYIEVPFSPAEARPAAVAEPAAVAPFPAPTPAENALRVLVAEDEPLNRSLVQMLLQRLGHDAVLVENGAQAVARVEEQPPFDAILLDIQMPVMDGLAAARRIRGLGGPRGAARLVAMTAQVGKPELQRAAQVGFDDVLAKPFALTELQALLDPATPKGAYLRTLAEGDAA</sequence>
<dbReference type="InterPro" id="IPR001789">
    <property type="entry name" value="Sig_transdc_resp-reg_receiver"/>
</dbReference>
<dbReference type="PANTHER" id="PTHR45339">
    <property type="entry name" value="HYBRID SIGNAL TRANSDUCTION HISTIDINE KINASE J"/>
    <property type="match status" value="1"/>
</dbReference>
<evidence type="ECO:0000313" key="9">
    <source>
        <dbReference type="Proteomes" id="UP001205890"/>
    </source>
</evidence>
<keyword evidence="5" id="KW-0812">Transmembrane</keyword>
<dbReference type="SUPFAM" id="SSF52172">
    <property type="entry name" value="CheY-like"/>
    <property type="match status" value="1"/>
</dbReference>
<dbReference type="PRINTS" id="PR00344">
    <property type="entry name" value="BCTRLSENSOR"/>
</dbReference>
<dbReference type="RefSeq" id="WP_254739507.1">
    <property type="nucleotide sequence ID" value="NZ_JANCLU010000004.1"/>
</dbReference>
<dbReference type="Gene3D" id="1.10.287.130">
    <property type="match status" value="1"/>
</dbReference>
<keyword evidence="5" id="KW-0472">Membrane</keyword>
<reference evidence="8 9" key="1">
    <citation type="submission" date="2022-07" db="EMBL/GenBank/DDBJ databases">
        <authorList>
            <person name="Li W.-J."/>
            <person name="Deng Q.-Q."/>
        </authorList>
    </citation>
    <scope>NUCLEOTIDE SEQUENCE [LARGE SCALE GENOMIC DNA]</scope>
    <source>
        <strain evidence="8 9">SYSU M60028</strain>
    </source>
</reference>
<accession>A0ABT1LAL3</accession>
<protein>
    <recommendedName>
        <fullName evidence="2">histidine kinase</fullName>
        <ecNumber evidence="2">2.7.13.3</ecNumber>
    </recommendedName>
</protein>
<dbReference type="InterPro" id="IPR003594">
    <property type="entry name" value="HATPase_dom"/>
</dbReference>
<dbReference type="CDD" id="cd16922">
    <property type="entry name" value="HATPase_EvgS-ArcB-TorS-like"/>
    <property type="match status" value="1"/>
</dbReference>
<dbReference type="EC" id="2.7.13.3" evidence="2"/>
<dbReference type="SMART" id="SM00448">
    <property type="entry name" value="REC"/>
    <property type="match status" value="1"/>
</dbReference>
<dbReference type="SMART" id="SM00387">
    <property type="entry name" value="HATPase_c"/>
    <property type="match status" value="1"/>
</dbReference>
<organism evidence="8 9">
    <name type="scientific">Alsobacter ponti</name>
    <dbReference type="NCBI Taxonomy" id="2962936"/>
    <lineage>
        <taxon>Bacteria</taxon>
        <taxon>Pseudomonadati</taxon>
        <taxon>Pseudomonadota</taxon>
        <taxon>Alphaproteobacteria</taxon>
        <taxon>Hyphomicrobiales</taxon>
        <taxon>Alsobacteraceae</taxon>
        <taxon>Alsobacter</taxon>
    </lineage>
</organism>